<keyword evidence="2" id="KW-1185">Reference proteome</keyword>
<evidence type="ECO:0000313" key="1">
    <source>
        <dbReference type="EMBL" id="KAI7995028.1"/>
    </source>
</evidence>
<reference evidence="1 2" key="1">
    <citation type="journal article" date="2022" name="Plant J.">
        <title>Chromosome-level genome of Camellia lanceoleosa provides a valuable resource for understanding genome evolution and self-incompatibility.</title>
        <authorList>
            <person name="Gong W."/>
            <person name="Xiao S."/>
            <person name="Wang L."/>
            <person name="Liao Z."/>
            <person name="Chang Y."/>
            <person name="Mo W."/>
            <person name="Hu G."/>
            <person name="Li W."/>
            <person name="Zhao G."/>
            <person name="Zhu H."/>
            <person name="Hu X."/>
            <person name="Ji K."/>
            <person name="Xiang X."/>
            <person name="Song Q."/>
            <person name="Yuan D."/>
            <person name="Jin S."/>
            <person name="Zhang L."/>
        </authorList>
    </citation>
    <scope>NUCLEOTIDE SEQUENCE [LARGE SCALE GENOMIC DNA]</scope>
    <source>
        <strain evidence="1">SQ_2022a</strain>
    </source>
</reference>
<sequence length="165" mass="18791">MMKIKIKEIRSHQSVSSKMRMMQKMMNTGCVAKELMSKRKSRIISFMISSMTILAKTIHQTTVATQFIIRVCSDCNTTKTPLWRSDPQGPKDKDAKQGKENAYKLEYMAQYKKPFKLPGSPQSGEKISFEDFALSKNSSFRRTFPKDEEEAAVLLMAFSCGLILS</sequence>
<comment type="caution">
    <text evidence="1">The sequence shown here is derived from an EMBL/GenBank/DDBJ whole genome shotgun (WGS) entry which is preliminary data.</text>
</comment>
<protein>
    <submittedName>
        <fullName evidence="1">GATA transcription factor 16</fullName>
    </submittedName>
</protein>
<dbReference type="EMBL" id="CM045769">
    <property type="protein sequence ID" value="KAI7995028.1"/>
    <property type="molecule type" value="Genomic_DNA"/>
</dbReference>
<proteinExistence type="predicted"/>
<accession>A0ACC0G357</accession>
<organism evidence="1 2">
    <name type="scientific">Camellia lanceoleosa</name>
    <dbReference type="NCBI Taxonomy" id="1840588"/>
    <lineage>
        <taxon>Eukaryota</taxon>
        <taxon>Viridiplantae</taxon>
        <taxon>Streptophyta</taxon>
        <taxon>Embryophyta</taxon>
        <taxon>Tracheophyta</taxon>
        <taxon>Spermatophyta</taxon>
        <taxon>Magnoliopsida</taxon>
        <taxon>eudicotyledons</taxon>
        <taxon>Gunneridae</taxon>
        <taxon>Pentapetalae</taxon>
        <taxon>asterids</taxon>
        <taxon>Ericales</taxon>
        <taxon>Theaceae</taxon>
        <taxon>Camellia</taxon>
    </lineage>
</organism>
<gene>
    <name evidence="1" type="ORF">LOK49_LG11G01829</name>
</gene>
<evidence type="ECO:0000313" key="2">
    <source>
        <dbReference type="Proteomes" id="UP001060215"/>
    </source>
</evidence>
<name>A0ACC0G357_9ERIC</name>
<dbReference type="Proteomes" id="UP001060215">
    <property type="component" value="Chromosome 12"/>
</dbReference>